<evidence type="ECO:0000256" key="3">
    <source>
        <dbReference type="ARBA" id="ARBA00006728"/>
    </source>
</evidence>
<keyword evidence="5 10" id="KW-0678">Repressor</keyword>
<accession>A0A0D3G420</accession>
<dbReference type="Pfam" id="PF02309">
    <property type="entry name" value="AUX_IAA"/>
    <property type="match status" value="2"/>
</dbReference>
<dbReference type="SUPFAM" id="SSF54277">
    <property type="entry name" value="CAD &amp; PB1 domains"/>
    <property type="match status" value="1"/>
</dbReference>
<keyword evidence="14" id="KW-1185">Reference proteome</keyword>
<evidence type="ECO:0000313" key="13">
    <source>
        <dbReference type="EnsemblPlants" id="OBART05G05720.2"/>
    </source>
</evidence>
<keyword evidence="8 10" id="KW-0539">Nucleus</keyword>
<comment type="function">
    <text evidence="1 10">Aux/IAA proteins are short-lived transcriptional factors that function as repressors of early auxin response genes at low auxin concentrations.</text>
</comment>
<evidence type="ECO:0000259" key="12">
    <source>
        <dbReference type="PROSITE" id="PS51745"/>
    </source>
</evidence>
<comment type="subcellular location">
    <subcellularLocation>
        <location evidence="2 10">Nucleus</location>
    </subcellularLocation>
</comment>
<feature type="compositionally biased region" description="Low complexity" evidence="11">
    <location>
        <begin position="84"/>
        <end position="94"/>
    </location>
</feature>
<name>A0A0D3G420_9ORYZ</name>
<keyword evidence="9 10" id="KW-0927">Auxin signaling pathway</keyword>
<keyword evidence="6 10" id="KW-0805">Transcription regulation</keyword>
<dbReference type="STRING" id="65489.A0A0D3G420"/>
<feature type="region of interest" description="Disordered" evidence="11">
    <location>
        <begin position="38"/>
        <end position="120"/>
    </location>
</feature>
<comment type="subunit">
    <text evidence="4 10">Homodimers and heterodimers.</text>
</comment>
<dbReference type="Gene3D" id="3.10.20.90">
    <property type="entry name" value="Phosphatidylinositol 3-kinase Catalytic Subunit, Chain A, domain 1"/>
    <property type="match status" value="1"/>
</dbReference>
<feature type="domain" description="PB1" evidence="12">
    <location>
        <begin position="96"/>
        <end position="178"/>
    </location>
</feature>
<dbReference type="Proteomes" id="UP000026960">
    <property type="component" value="Chromosome 5"/>
</dbReference>
<dbReference type="GO" id="GO:0005634">
    <property type="term" value="C:nucleus"/>
    <property type="evidence" value="ECO:0007669"/>
    <property type="project" value="UniProtKB-SubCell"/>
</dbReference>
<evidence type="ECO:0000256" key="7">
    <source>
        <dbReference type="ARBA" id="ARBA00023163"/>
    </source>
</evidence>
<dbReference type="GO" id="GO:0009734">
    <property type="term" value="P:auxin-activated signaling pathway"/>
    <property type="evidence" value="ECO:0007669"/>
    <property type="project" value="UniProtKB-UniRule"/>
</dbReference>
<evidence type="ECO:0000256" key="9">
    <source>
        <dbReference type="ARBA" id="ARBA00023294"/>
    </source>
</evidence>
<evidence type="ECO:0000313" key="14">
    <source>
        <dbReference type="Proteomes" id="UP000026960"/>
    </source>
</evidence>
<dbReference type="GO" id="GO:0006355">
    <property type="term" value="P:regulation of DNA-templated transcription"/>
    <property type="evidence" value="ECO:0007669"/>
    <property type="project" value="InterPro"/>
</dbReference>
<dbReference type="AlphaFoldDB" id="A0A0D3G420"/>
<evidence type="ECO:0000256" key="2">
    <source>
        <dbReference type="ARBA" id="ARBA00004123"/>
    </source>
</evidence>
<reference evidence="13" key="1">
    <citation type="journal article" date="2009" name="Rice">
        <title>De Novo Next Generation Sequencing of Plant Genomes.</title>
        <authorList>
            <person name="Rounsley S."/>
            <person name="Marri P.R."/>
            <person name="Yu Y."/>
            <person name="He R."/>
            <person name="Sisneros N."/>
            <person name="Goicoechea J.L."/>
            <person name="Lee S.J."/>
            <person name="Angelova A."/>
            <person name="Kudrna D."/>
            <person name="Luo M."/>
            <person name="Affourtit J."/>
            <person name="Desany B."/>
            <person name="Knight J."/>
            <person name="Niazi F."/>
            <person name="Egholm M."/>
            <person name="Wing R.A."/>
        </authorList>
    </citation>
    <scope>NUCLEOTIDE SEQUENCE [LARGE SCALE GENOMIC DNA]</scope>
    <source>
        <strain evidence="13">cv. IRGC 105608</strain>
    </source>
</reference>
<dbReference type="Gramene" id="OBART05G05720.2">
    <property type="protein sequence ID" value="OBART05G05720.2"/>
    <property type="gene ID" value="OBART05G05720"/>
</dbReference>
<evidence type="ECO:0000256" key="6">
    <source>
        <dbReference type="ARBA" id="ARBA00023015"/>
    </source>
</evidence>
<proteinExistence type="inferred from homology"/>
<evidence type="ECO:0000256" key="11">
    <source>
        <dbReference type="SAM" id="MobiDB-lite"/>
    </source>
</evidence>
<sequence length="192" mass="20325">MAWNGRFGEDGEEERSLELSLALPGYFSSSGHHLPCSLLDSSCPQSLQGNTSTAADGAKGNDGFKASRPAAPVVGWPPVRSFRRNLASSSSSSSRRAKTAARRRASQRDPTMATAAAGESCTGEKEAIAGLLDGGSGEYTLVYEDDEGDQMLVGDVPWNMFIAAARRLRVLRSSDLNASTIRAGSRKRAAAE</sequence>
<feature type="compositionally biased region" description="Basic residues" evidence="11">
    <location>
        <begin position="95"/>
        <end position="105"/>
    </location>
</feature>
<dbReference type="InterPro" id="IPR003311">
    <property type="entry name" value="AUX_IAA"/>
</dbReference>
<dbReference type="InterPro" id="IPR033389">
    <property type="entry name" value="AUX/IAA_dom"/>
</dbReference>
<evidence type="ECO:0000256" key="10">
    <source>
        <dbReference type="RuleBase" id="RU004549"/>
    </source>
</evidence>
<dbReference type="InterPro" id="IPR053793">
    <property type="entry name" value="PB1-like"/>
</dbReference>
<dbReference type="PANTHER" id="PTHR31734:SF33">
    <property type="entry name" value="AUXIN-RESPONSIVE PROTEIN IAA16"/>
    <property type="match status" value="1"/>
</dbReference>
<protein>
    <recommendedName>
        <fullName evidence="10">Auxin-responsive protein</fullName>
    </recommendedName>
</protein>
<evidence type="ECO:0000256" key="1">
    <source>
        <dbReference type="ARBA" id="ARBA00002159"/>
    </source>
</evidence>
<evidence type="ECO:0000256" key="8">
    <source>
        <dbReference type="ARBA" id="ARBA00023242"/>
    </source>
</evidence>
<evidence type="ECO:0000256" key="4">
    <source>
        <dbReference type="ARBA" id="ARBA00011726"/>
    </source>
</evidence>
<feature type="compositionally biased region" description="Polar residues" evidence="11">
    <location>
        <begin position="39"/>
        <end position="54"/>
    </location>
</feature>
<reference evidence="13" key="2">
    <citation type="submission" date="2015-03" db="UniProtKB">
        <authorList>
            <consortium name="EnsemblPlants"/>
        </authorList>
    </citation>
    <scope>IDENTIFICATION</scope>
</reference>
<organism evidence="13">
    <name type="scientific">Oryza barthii</name>
    <dbReference type="NCBI Taxonomy" id="65489"/>
    <lineage>
        <taxon>Eukaryota</taxon>
        <taxon>Viridiplantae</taxon>
        <taxon>Streptophyta</taxon>
        <taxon>Embryophyta</taxon>
        <taxon>Tracheophyta</taxon>
        <taxon>Spermatophyta</taxon>
        <taxon>Magnoliopsida</taxon>
        <taxon>Liliopsida</taxon>
        <taxon>Poales</taxon>
        <taxon>Poaceae</taxon>
        <taxon>BOP clade</taxon>
        <taxon>Oryzoideae</taxon>
        <taxon>Oryzeae</taxon>
        <taxon>Oryzinae</taxon>
        <taxon>Oryza</taxon>
    </lineage>
</organism>
<evidence type="ECO:0000256" key="5">
    <source>
        <dbReference type="ARBA" id="ARBA00022491"/>
    </source>
</evidence>
<dbReference type="EnsemblPlants" id="OBART05G05720.2">
    <property type="protein sequence ID" value="OBART05G05720.2"/>
    <property type="gene ID" value="OBART05G05720"/>
</dbReference>
<keyword evidence="7 10" id="KW-0804">Transcription</keyword>
<dbReference type="PROSITE" id="PS51745">
    <property type="entry name" value="PB1"/>
    <property type="match status" value="1"/>
</dbReference>
<dbReference type="eggNOG" id="ENOG502QPYY">
    <property type="taxonomic scope" value="Eukaryota"/>
</dbReference>
<dbReference type="PaxDb" id="65489-OBART05G05720.2"/>
<dbReference type="PANTHER" id="PTHR31734">
    <property type="entry name" value="AUXIN-RESPONSIVE PROTEIN IAA17"/>
    <property type="match status" value="1"/>
</dbReference>
<comment type="similarity">
    <text evidence="3 10">Belongs to the Aux/IAA family.</text>
</comment>